<dbReference type="GO" id="GO:0016788">
    <property type="term" value="F:hydrolase activity, acting on ester bonds"/>
    <property type="evidence" value="ECO:0007669"/>
    <property type="project" value="UniProtKB-ARBA"/>
</dbReference>
<dbReference type="OrthoDB" id="9807687at2"/>
<proteinExistence type="predicted"/>
<protein>
    <submittedName>
        <fullName evidence="2">GSCFA family protein</fullName>
    </submittedName>
</protein>
<dbReference type="AlphaFoldDB" id="A0A1H3WY19"/>
<dbReference type="RefSeq" id="WP_091394499.1">
    <property type="nucleotide sequence ID" value="NZ_FNQY01000004.1"/>
</dbReference>
<sequence>MQFMIPIRIPQVSPGIDYRQQIMLTGSCFTEHIGQRLSELKFNTLMNPNGILFDPISVADSLISYMEGRTYQEQDLYFHQELYHSWKHHSRFSAPDPTTVIQGIHQSQKAASAFLQKADWLIITLGSANSYRLVATGQTVANCHKAPAQTFEKHMHTTDEIITALDGMLYRLFRYNPGLKIIFTISPVRHIRDGIMENNRSKARLLEAVHHMVDKFDRLYYFPAYELVVDVLRDYRFYDIDLVHPNYAATQFVLEQFGQTYMDGATLELMDKLDKIRIARAHKPFHPDSERHRSFRQKTYEQILALQQLHPYLALEEELAYFR</sequence>
<evidence type="ECO:0000259" key="1">
    <source>
        <dbReference type="Pfam" id="PF08885"/>
    </source>
</evidence>
<dbReference type="EMBL" id="FNQY01000004">
    <property type="protein sequence ID" value="SDZ91840.1"/>
    <property type="molecule type" value="Genomic_DNA"/>
</dbReference>
<dbReference type="SUPFAM" id="SSF52266">
    <property type="entry name" value="SGNH hydrolase"/>
    <property type="match status" value="1"/>
</dbReference>
<reference evidence="2 3" key="1">
    <citation type="submission" date="2016-10" db="EMBL/GenBank/DDBJ databases">
        <authorList>
            <person name="de Groot N.N."/>
        </authorList>
    </citation>
    <scope>NUCLEOTIDE SEQUENCE [LARGE SCALE GENOMIC DNA]</scope>
    <source>
        <strain evidence="2 3">Vu-144</strain>
    </source>
</reference>
<feature type="domain" description="GSCFA" evidence="1">
    <location>
        <begin position="21"/>
        <end position="257"/>
    </location>
</feature>
<evidence type="ECO:0000313" key="3">
    <source>
        <dbReference type="Proteomes" id="UP000199041"/>
    </source>
</evidence>
<dbReference type="Gene3D" id="3.40.50.1110">
    <property type="entry name" value="SGNH hydrolase"/>
    <property type="match status" value="1"/>
</dbReference>
<dbReference type="CDD" id="cd00229">
    <property type="entry name" value="SGNH_hydrolase"/>
    <property type="match status" value="1"/>
</dbReference>
<keyword evidence="3" id="KW-1185">Reference proteome</keyword>
<name>A0A1H3WY19_9BACT</name>
<dbReference type="InterPro" id="IPR036514">
    <property type="entry name" value="SGNH_hydro_sf"/>
</dbReference>
<gene>
    <name evidence="2" type="ORF">SAMN05192529_10469</name>
</gene>
<accession>A0A1H3WY19</accession>
<dbReference type="STRING" id="551991.SAMN05192529_10469"/>
<evidence type="ECO:0000313" key="2">
    <source>
        <dbReference type="EMBL" id="SDZ91840.1"/>
    </source>
</evidence>
<dbReference type="InterPro" id="IPR014982">
    <property type="entry name" value="GSCFA"/>
</dbReference>
<dbReference type="Proteomes" id="UP000199041">
    <property type="component" value="Unassembled WGS sequence"/>
</dbReference>
<organism evidence="2 3">
    <name type="scientific">Arachidicoccus rhizosphaerae</name>
    <dbReference type="NCBI Taxonomy" id="551991"/>
    <lineage>
        <taxon>Bacteria</taxon>
        <taxon>Pseudomonadati</taxon>
        <taxon>Bacteroidota</taxon>
        <taxon>Chitinophagia</taxon>
        <taxon>Chitinophagales</taxon>
        <taxon>Chitinophagaceae</taxon>
        <taxon>Arachidicoccus</taxon>
    </lineage>
</organism>
<dbReference type="Pfam" id="PF08885">
    <property type="entry name" value="GSCFA"/>
    <property type="match status" value="1"/>
</dbReference>